<keyword evidence="2" id="KW-0934">Plastid</keyword>
<accession>A0A3G3MGD1</accession>
<gene>
    <name evidence="2" type="primary">ycf92</name>
</gene>
<keyword evidence="1" id="KW-0472">Membrane</keyword>
<organism evidence="2">
    <name type="scientific">Lithothamnion sp</name>
    <dbReference type="NCBI Taxonomy" id="1940749"/>
    <lineage>
        <taxon>Eukaryota</taxon>
        <taxon>Rhodophyta</taxon>
        <taxon>Florideophyceae</taxon>
        <taxon>Corallinophycidae</taxon>
        <taxon>Hapalidiales</taxon>
        <taxon>Hapalidiaceae</taxon>
        <taxon>Melobesioideae</taxon>
        <taxon>Lithothamnion</taxon>
    </lineage>
</organism>
<proteinExistence type="predicted"/>
<name>A0A3G3MGD1_9FLOR</name>
<keyword evidence="1" id="KW-1133">Transmembrane helix</keyword>
<feature type="transmembrane region" description="Helical" evidence="1">
    <location>
        <begin position="30"/>
        <end position="58"/>
    </location>
</feature>
<evidence type="ECO:0000256" key="1">
    <source>
        <dbReference type="SAM" id="Phobius"/>
    </source>
</evidence>
<feature type="transmembrane region" description="Helical" evidence="1">
    <location>
        <begin position="223"/>
        <end position="242"/>
    </location>
</feature>
<dbReference type="AlphaFoldDB" id="A0A3G3MGD1"/>
<protein>
    <submittedName>
        <fullName evidence="2">Uncharacterized protein</fullName>
    </submittedName>
</protein>
<dbReference type="EMBL" id="MH281627">
    <property type="protein sequence ID" value="AYR05888.1"/>
    <property type="molecule type" value="Genomic_DNA"/>
</dbReference>
<keyword evidence="1" id="KW-0812">Transmembrane</keyword>
<feature type="transmembrane region" description="Helical" evidence="1">
    <location>
        <begin position="70"/>
        <end position="89"/>
    </location>
</feature>
<geneLocation type="plastid" evidence="2"/>
<reference evidence="2" key="1">
    <citation type="journal article" date="2018" name="Genome Biol. Evol.">
        <title>Mitochondrial and Plastid Genomes from Coralline Red Algae Provide Insights into the Incongruent Evolutionary Histories of Organelles.</title>
        <authorList>
            <person name="Lee J."/>
            <person name="Song H.J."/>
            <person name="In Park S."/>
            <person name="Lee Y.M."/>
            <person name="Jeong S.Y."/>
            <person name="Oh Cho T."/>
            <person name="Kim J.H."/>
            <person name="Choi H.G."/>
            <person name="Choi C.G."/>
            <person name="Nelson W.A."/>
            <person name="Fredericq S."/>
            <person name="Bhattacharya D."/>
            <person name="Su Yoon H."/>
        </authorList>
    </citation>
    <scope>NUCLEOTIDE SEQUENCE</scope>
</reference>
<evidence type="ECO:0000313" key="2">
    <source>
        <dbReference type="EMBL" id="AYR05888.1"/>
    </source>
</evidence>
<sequence>MMNLCQLSNNYQFLYSPKSWLHVRNKNYKIVYVFLQLFIVPYVSLKYIVIIFITTLIFYKFINLPIRIQINICIRFVFFLLALANSAYYTTKHIRCNYINKDIIKIKPFNLVEKWIYVKNNAFKKLVQYELYLPSSISRLIMISLTYLFTIKVFLLTTNYEEIITSLAGQNNIIAMIQNSEISFIIVLSSQFLKIISTHIDKLQVAYLIRGTKLTEDRFLKKAILIYFFLVNGFLVTLYSNVEFIVKTLHSRDLLNQDLYLINIYNTEK</sequence>